<dbReference type="EMBL" id="JARAOO010000006">
    <property type="protein sequence ID" value="KAJ7963713.1"/>
    <property type="molecule type" value="Genomic_DNA"/>
</dbReference>
<dbReference type="Proteomes" id="UP001163823">
    <property type="component" value="Chromosome 6"/>
</dbReference>
<gene>
    <name evidence="2" type="ORF">O6P43_013632</name>
</gene>
<evidence type="ECO:0000256" key="1">
    <source>
        <dbReference type="SAM" id="MobiDB-lite"/>
    </source>
</evidence>
<feature type="region of interest" description="Disordered" evidence="1">
    <location>
        <begin position="143"/>
        <end position="178"/>
    </location>
</feature>
<dbReference type="KEGG" id="qsa:O6P43_013632"/>
<organism evidence="2 3">
    <name type="scientific">Quillaja saponaria</name>
    <name type="common">Soap bark tree</name>
    <dbReference type="NCBI Taxonomy" id="32244"/>
    <lineage>
        <taxon>Eukaryota</taxon>
        <taxon>Viridiplantae</taxon>
        <taxon>Streptophyta</taxon>
        <taxon>Embryophyta</taxon>
        <taxon>Tracheophyta</taxon>
        <taxon>Spermatophyta</taxon>
        <taxon>Magnoliopsida</taxon>
        <taxon>eudicotyledons</taxon>
        <taxon>Gunneridae</taxon>
        <taxon>Pentapetalae</taxon>
        <taxon>rosids</taxon>
        <taxon>fabids</taxon>
        <taxon>Fabales</taxon>
        <taxon>Quillajaceae</taxon>
        <taxon>Quillaja</taxon>
    </lineage>
</organism>
<accession>A0AAD7LSZ7</accession>
<feature type="compositionally biased region" description="Gly residues" evidence="1">
    <location>
        <begin position="150"/>
        <end position="169"/>
    </location>
</feature>
<keyword evidence="3" id="KW-1185">Reference proteome</keyword>
<reference evidence="2" key="1">
    <citation type="journal article" date="2023" name="Science">
        <title>Elucidation of the pathway for biosynthesis of saponin adjuvants from the soapbark tree.</title>
        <authorList>
            <person name="Reed J."/>
            <person name="Orme A."/>
            <person name="El-Demerdash A."/>
            <person name="Owen C."/>
            <person name="Martin L.B.B."/>
            <person name="Misra R.C."/>
            <person name="Kikuchi S."/>
            <person name="Rejzek M."/>
            <person name="Martin A.C."/>
            <person name="Harkess A."/>
            <person name="Leebens-Mack J."/>
            <person name="Louveau T."/>
            <person name="Stephenson M.J."/>
            <person name="Osbourn A."/>
        </authorList>
    </citation>
    <scope>NUCLEOTIDE SEQUENCE</scope>
    <source>
        <strain evidence="2">S10</strain>
    </source>
</reference>
<feature type="region of interest" description="Disordered" evidence="1">
    <location>
        <begin position="80"/>
        <end position="105"/>
    </location>
</feature>
<comment type="caution">
    <text evidence="2">The sequence shown here is derived from an EMBL/GenBank/DDBJ whole genome shotgun (WGS) entry which is preliminary data.</text>
</comment>
<sequence>MFKRRHLQDDADSDMTSKGLSTMFKRRHLQDDADSDMAGKGLSTMWRQGHTKMGYTSRKSGTGSSTGTSTDEAMEALFGMDNSEPDLSNDGIRMRPRNTDPGFMRRTMHPTELEEETGETNGMMDHHDSRIGFGKFNRFSQGHRPSGSMGKSGHGSGQPGIVGCTGTGTRGAETKIGG</sequence>
<evidence type="ECO:0000313" key="3">
    <source>
        <dbReference type="Proteomes" id="UP001163823"/>
    </source>
</evidence>
<proteinExistence type="predicted"/>
<name>A0AAD7LSZ7_QUISA</name>
<dbReference type="AlphaFoldDB" id="A0AAD7LSZ7"/>
<protein>
    <submittedName>
        <fullName evidence="2">Uncharacterized protein</fullName>
    </submittedName>
</protein>
<evidence type="ECO:0000313" key="2">
    <source>
        <dbReference type="EMBL" id="KAJ7963713.1"/>
    </source>
</evidence>